<keyword evidence="4" id="KW-1185">Reference proteome</keyword>
<keyword evidence="1" id="KW-1133">Transmembrane helix</keyword>
<evidence type="ECO:0000313" key="3">
    <source>
        <dbReference type="EMBL" id="PRY86478.1"/>
    </source>
</evidence>
<feature type="signal peptide" evidence="2">
    <location>
        <begin position="1"/>
        <end position="27"/>
    </location>
</feature>
<comment type="caution">
    <text evidence="3">The sequence shown here is derived from an EMBL/GenBank/DDBJ whole genome shotgun (WGS) entry which is preliminary data.</text>
</comment>
<evidence type="ECO:0000256" key="2">
    <source>
        <dbReference type="SAM" id="SignalP"/>
    </source>
</evidence>
<accession>A0A2T0WID5</accession>
<organism evidence="3 4">
    <name type="scientific">Donghicola tyrosinivorans</name>
    <dbReference type="NCBI Taxonomy" id="1652492"/>
    <lineage>
        <taxon>Bacteria</taxon>
        <taxon>Pseudomonadati</taxon>
        <taxon>Pseudomonadota</taxon>
        <taxon>Alphaproteobacteria</taxon>
        <taxon>Rhodobacterales</taxon>
        <taxon>Roseobacteraceae</taxon>
        <taxon>Donghicola</taxon>
    </lineage>
</organism>
<name>A0A2T0WID5_9RHOB</name>
<reference evidence="3 4" key="1">
    <citation type="submission" date="2018-03" db="EMBL/GenBank/DDBJ databases">
        <title>Genomic Encyclopedia of Archaeal and Bacterial Type Strains, Phase II (KMG-II): from individual species to whole genera.</title>
        <authorList>
            <person name="Goeker M."/>
        </authorList>
    </citation>
    <scope>NUCLEOTIDE SEQUENCE [LARGE SCALE GENOMIC DNA]</scope>
    <source>
        <strain evidence="3 4">DSM 100212</strain>
    </source>
</reference>
<evidence type="ECO:0000313" key="4">
    <source>
        <dbReference type="Proteomes" id="UP000238392"/>
    </source>
</evidence>
<evidence type="ECO:0000256" key="1">
    <source>
        <dbReference type="SAM" id="Phobius"/>
    </source>
</evidence>
<gene>
    <name evidence="3" type="ORF">CLV74_112117</name>
</gene>
<dbReference type="OrthoDB" id="9958722at2"/>
<feature type="chain" id="PRO_5015640886" evidence="2">
    <location>
        <begin position="28"/>
        <end position="68"/>
    </location>
</feature>
<dbReference type="AlphaFoldDB" id="A0A2T0WID5"/>
<dbReference type="EMBL" id="PVTQ01000012">
    <property type="protein sequence ID" value="PRY86478.1"/>
    <property type="molecule type" value="Genomic_DNA"/>
</dbReference>
<keyword evidence="1" id="KW-0812">Transmembrane</keyword>
<feature type="transmembrane region" description="Helical" evidence="1">
    <location>
        <begin position="37"/>
        <end position="55"/>
    </location>
</feature>
<sequence length="68" mass="7444">MQKKRHRQSVGTLISTLSFAGVSLALADQAMQAEGMRMLGLWLTSAVCMAAALRYQIARAIEKFQTGE</sequence>
<dbReference type="Proteomes" id="UP000238392">
    <property type="component" value="Unassembled WGS sequence"/>
</dbReference>
<keyword evidence="1" id="KW-0472">Membrane</keyword>
<protein>
    <submittedName>
        <fullName evidence="3">Uncharacterized protein</fullName>
    </submittedName>
</protein>
<keyword evidence="2" id="KW-0732">Signal</keyword>
<proteinExistence type="predicted"/>
<dbReference type="RefSeq" id="WP_106266755.1">
    <property type="nucleotide sequence ID" value="NZ_PVTQ01000012.1"/>
</dbReference>